<evidence type="ECO:0000256" key="1">
    <source>
        <dbReference type="SAM" id="SignalP"/>
    </source>
</evidence>
<accession>A0AAE7AF56</accession>
<proteinExistence type="predicted"/>
<gene>
    <name evidence="2" type="ORF">E4186_07310</name>
</gene>
<dbReference type="EMBL" id="CP038444">
    <property type="protein sequence ID" value="QJT30022.1"/>
    <property type="molecule type" value="Genomic_DNA"/>
</dbReference>
<dbReference type="Proteomes" id="UP000502006">
    <property type="component" value="Chromosome"/>
</dbReference>
<sequence>MKLTILALAVILLADPAIAGDAGTCYTISDPDARVLCLARAHQDPARCYAIKRDDLRAECRAETRTQQKSG</sequence>
<dbReference type="AlphaFoldDB" id="A0AAE7AF56"/>
<name>A0AAE7AF56_AERME</name>
<feature type="signal peptide" evidence="1">
    <location>
        <begin position="1"/>
        <end position="19"/>
    </location>
</feature>
<feature type="chain" id="PRO_5042035274" evidence="1">
    <location>
        <begin position="20"/>
        <end position="71"/>
    </location>
</feature>
<evidence type="ECO:0000313" key="2">
    <source>
        <dbReference type="EMBL" id="QJT30022.1"/>
    </source>
</evidence>
<keyword evidence="1" id="KW-0732">Signal</keyword>
<organism evidence="2 3">
    <name type="scientific">Aeromonas media</name>
    <dbReference type="NCBI Taxonomy" id="651"/>
    <lineage>
        <taxon>Bacteria</taxon>
        <taxon>Pseudomonadati</taxon>
        <taxon>Pseudomonadota</taxon>
        <taxon>Gammaproteobacteria</taxon>
        <taxon>Aeromonadales</taxon>
        <taxon>Aeromonadaceae</taxon>
        <taxon>Aeromonas</taxon>
    </lineage>
</organism>
<evidence type="ECO:0000313" key="3">
    <source>
        <dbReference type="Proteomes" id="UP000502006"/>
    </source>
</evidence>
<protein>
    <submittedName>
        <fullName evidence="2">Uncharacterized protein</fullName>
    </submittedName>
</protein>
<reference evidence="2 3" key="1">
    <citation type="submission" date="2019-03" db="EMBL/GenBank/DDBJ databases">
        <title>Novel transposon Tn6433 accelerates the dissemination of tet(E) in Aeromonas from aerobic biofilm under oxytetracycline stress.</title>
        <authorList>
            <person name="Shi Y."/>
            <person name="Tian Z."/>
            <person name="Zhang Y."/>
            <person name="Zhang H."/>
            <person name="Yang M."/>
        </authorList>
    </citation>
    <scope>NUCLEOTIDE SEQUENCE [LARGE SCALE GENOMIC DNA]</scope>
    <source>
        <strain evidence="2 3">T5-8</strain>
    </source>
</reference>